<dbReference type="AlphaFoldDB" id="A0AAW0GJ95"/>
<accession>A0AAW0GJ95</accession>
<comment type="caution">
    <text evidence="1">The sequence shown here is derived from an EMBL/GenBank/DDBJ whole genome shotgun (WGS) entry which is preliminary data.</text>
</comment>
<dbReference type="EMBL" id="JASBNA010000005">
    <property type="protein sequence ID" value="KAK7691937.1"/>
    <property type="molecule type" value="Genomic_DNA"/>
</dbReference>
<keyword evidence="2" id="KW-1185">Reference proteome</keyword>
<protein>
    <submittedName>
        <fullName evidence="1">Uncharacterized protein</fullName>
    </submittedName>
</protein>
<reference evidence="1 2" key="1">
    <citation type="submission" date="2022-09" db="EMBL/GenBank/DDBJ databases">
        <authorList>
            <person name="Palmer J.M."/>
        </authorList>
    </citation>
    <scope>NUCLEOTIDE SEQUENCE [LARGE SCALE GENOMIC DNA]</scope>
    <source>
        <strain evidence="1 2">DSM 7382</strain>
    </source>
</reference>
<gene>
    <name evidence="1" type="ORF">QCA50_005342</name>
</gene>
<proteinExistence type="predicted"/>
<organism evidence="1 2">
    <name type="scientific">Cerrena zonata</name>
    <dbReference type="NCBI Taxonomy" id="2478898"/>
    <lineage>
        <taxon>Eukaryota</taxon>
        <taxon>Fungi</taxon>
        <taxon>Dikarya</taxon>
        <taxon>Basidiomycota</taxon>
        <taxon>Agaricomycotina</taxon>
        <taxon>Agaricomycetes</taxon>
        <taxon>Polyporales</taxon>
        <taxon>Cerrenaceae</taxon>
        <taxon>Cerrena</taxon>
    </lineage>
</organism>
<evidence type="ECO:0000313" key="2">
    <source>
        <dbReference type="Proteomes" id="UP001385951"/>
    </source>
</evidence>
<evidence type="ECO:0000313" key="1">
    <source>
        <dbReference type="EMBL" id="KAK7691937.1"/>
    </source>
</evidence>
<dbReference type="Proteomes" id="UP001385951">
    <property type="component" value="Unassembled WGS sequence"/>
</dbReference>
<sequence length="116" mass="12940">MSKHGNFPMLKIEDEARHVKIASRSPLVPTFQVLGLGSRRPQASGEIMNDLAAPEEYPLASVVKCSRALGLREPVVFRDRTSWGSRDSCLNPTIFRSPEPVKECRMYPEVPTSRAS</sequence>
<name>A0AAW0GJ95_9APHY</name>